<dbReference type="Proteomes" id="UP000601435">
    <property type="component" value="Unassembled WGS sequence"/>
</dbReference>
<accession>A0A812YW43</accession>
<sequence>MWIESTSEVQNPYTVQEACSCILKQRNMDPPCSTSDHFRMKLLARREACPLLQRACSIPGSIMAHVAVSTPCIWEQHGLPDTRRSCLGGSVSKKTTQSEAAKKQLQNSSPKGHII</sequence>
<dbReference type="AlphaFoldDB" id="A0A812YW43"/>
<feature type="region of interest" description="Disordered" evidence="1">
    <location>
        <begin position="81"/>
        <end position="115"/>
    </location>
</feature>
<name>A0A812YW43_9DINO</name>
<comment type="caution">
    <text evidence="2">The sequence shown here is derived from an EMBL/GenBank/DDBJ whole genome shotgun (WGS) entry which is preliminary data.</text>
</comment>
<proteinExistence type="predicted"/>
<evidence type="ECO:0000256" key="1">
    <source>
        <dbReference type="SAM" id="MobiDB-lite"/>
    </source>
</evidence>
<evidence type="ECO:0000313" key="3">
    <source>
        <dbReference type="Proteomes" id="UP000601435"/>
    </source>
</evidence>
<feature type="compositionally biased region" description="Polar residues" evidence="1">
    <location>
        <begin position="92"/>
        <end position="115"/>
    </location>
</feature>
<gene>
    <name evidence="2" type="ORF">SNEC2469_LOCUS23547</name>
</gene>
<evidence type="ECO:0000313" key="2">
    <source>
        <dbReference type="EMBL" id="CAE7798845.1"/>
    </source>
</evidence>
<keyword evidence="3" id="KW-1185">Reference proteome</keyword>
<reference evidence="2" key="1">
    <citation type="submission" date="2021-02" db="EMBL/GenBank/DDBJ databases">
        <authorList>
            <person name="Dougan E. K."/>
            <person name="Rhodes N."/>
            <person name="Thang M."/>
            <person name="Chan C."/>
        </authorList>
    </citation>
    <scope>NUCLEOTIDE SEQUENCE</scope>
</reference>
<organism evidence="2 3">
    <name type="scientific">Symbiodinium necroappetens</name>
    <dbReference type="NCBI Taxonomy" id="1628268"/>
    <lineage>
        <taxon>Eukaryota</taxon>
        <taxon>Sar</taxon>
        <taxon>Alveolata</taxon>
        <taxon>Dinophyceae</taxon>
        <taxon>Suessiales</taxon>
        <taxon>Symbiodiniaceae</taxon>
        <taxon>Symbiodinium</taxon>
    </lineage>
</organism>
<protein>
    <submittedName>
        <fullName evidence="2">Uncharacterized protein</fullName>
    </submittedName>
</protein>
<dbReference type="EMBL" id="CAJNJA010044035">
    <property type="protein sequence ID" value="CAE7798845.1"/>
    <property type="molecule type" value="Genomic_DNA"/>
</dbReference>